<gene>
    <name evidence="2" type="ORF">FB567DRAFT_402181</name>
</gene>
<feature type="domain" description="F-box" evidence="1">
    <location>
        <begin position="1"/>
        <end position="43"/>
    </location>
</feature>
<keyword evidence="3" id="KW-1185">Reference proteome</keyword>
<sequence>DLPTEVLQQIFSYLDLMALLKCRCVCKMWDNCIPGDSPELREAMFLPATAMFKATEWPPLSLFFEIYTDAETARRSTAVPTIKIGAIDKVVLSHVSRTSVALNPFISQIDRYLIPGVPELQTQQSRHREPDDFHFTHLKNKAGEFLPPENVGSLADMVVSMRPVTELHLHFRYMDTAFKEIGTRQNMRQCILSNKEGVTLAHVFRVLETQIMGLLRDETLRQIGEMP</sequence>
<proteinExistence type="predicted"/>
<organism evidence="2 3">
    <name type="scientific">Paraphoma chrysanthemicola</name>
    <dbReference type="NCBI Taxonomy" id="798071"/>
    <lineage>
        <taxon>Eukaryota</taxon>
        <taxon>Fungi</taxon>
        <taxon>Dikarya</taxon>
        <taxon>Ascomycota</taxon>
        <taxon>Pezizomycotina</taxon>
        <taxon>Dothideomycetes</taxon>
        <taxon>Pleosporomycetidae</taxon>
        <taxon>Pleosporales</taxon>
        <taxon>Pleosporineae</taxon>
        <taxon>Phaeosphaeriaceae</taxon>
        <taxon>Paraphoma</taxon>
    </lineage>
</organism>
<reference evidence="2" key="1">
    <citation type="journal article" date="2021" name="Nat. Commun.">
        <title>Genetic determinants of endophytism in the Arabidopsis root mycobiome.</title>
        <authorList>
            <person name="Mesny F."/>
            <person name="Miyauchi S."/>
            <person name="Thiergart T."/>
            <person name="Pickel B."/>
            <person name="Atanasova L."/>
            <person name="Karlsson M."/>
            <person name="Huettel B."/>
            <person name="Barry K.W."/>
            <person name="Haridas S."/>
            <person name="Chen C."/>
            <person name="Bauer D."/>
            <person name="Andreopoulos W."/>
            <person name="Pangilinan J."/>
            <person name="LaButti K."/>
            <person name="Riley R."/>
            <person name="Lipzen A."/>
            <person name="Clum A."/>
            <person name="Drula E."/>
            <person name="Henrissat B."/>
            <person name="Kohler A."/>
            <person name="Grigoriev I.V."/>
            <person name="Martin F.M."/>
            <person name="Hacquard S."/>
        </authorList>
    </citation>
    <scope>NUCLEOTIDE SEQUENCE</scope>
    <source>
        <strain evidence="2">MPI-SDFR-AT-0120</strain>
    </source>
</reference>
<dbReference type="Pfam" id="PF12937">
    <property type="entry name" value="F-box-like"/>
    <property type="match status" value="1"/>
</dbReference>
<evidence type="ECO:0000313" key="3">
    <source>
        <dbReference type="Proteomes" id="UP000813461"/>
    </source>
</evidence>
<dbReference type="AlphaFoldDB" id="A0A8K0QSN7"/>
<dbReference type="InterPro" id="IPR036047">
    <property type="entry name" value="F-box-like_dom_sf"/>
</dbReference>
<dbReference type="OrthoDB" id="629492at2759"/>
<feature type="non-terminal residue" evidence="2">
    <location>
        <position position="1"/>
    </location>
</feature>
<dbReference type="EMBL" id="JAGMVJ010000033">
    <property type="protein sequence ID" value="KAH7067911.1"/>
    <property type="molecule type" value="Genomic_DNA"/>
</dbReference>
<dbReference type="SUPFAM" id="SSF81383">
    <property type="entry name" value="F-box domain"/>
    <property type="match status" value="1"/>
</dbReference>
<dbReference type="InterPro" id="IPR001810">
    <property type="entry name" value="F-box_dom"/>
</dbReference>
<dbReference type="PROSITE" id="PS50181">
    <property type="entry name" value="FBOX"/>
    <property type="match status" value="1"/>
</dbReference>
<comment type="caution">
    <text evidence="2">The sequence shown here is derived from an EMBL/GenBank/DDBJ whole genome shotgun (WGS) entry which is preliminary data.</text>
</comment>
<name>A0A8K0QSN7_9PLEO</name>
<dbReference type="SMART" id="SM00256">
    <property type="entry name" value="FBOX"/>
    <property type="match status" value="1"/>
</dbReference>
<protein>
    <recommendedName>
        <fullName evidence="1">F-box domain-containing protein</fullName>
    </recommendedName>
</protein>
<evidence type="ECO:0000259" key="1">
    <source>
        <dbReference type="PROSITE" id="PS50181"/>
    </source>
</evidence>
<accession>A0A8K0QSN7</accession>
<evidence type="ECO:0000313" key="2">
    <source>
        <dbReference type="EMBL" id="KAH7067911.1"/>
    </source>
</evidence>
<dbReference type="Proteomes" id="UP000813461">
    <property type="component" value="Unassembled WGS sequence"/>
</dbReference>
<feature type="non-terminal residue" evidence="2">
    <location>
        <position position="227"/>
    </location>
</feature>
<dbReference type="Gene3D" id="1.20.1280.50">
    <property type="match status" value="1"/>
</dbReference>